<keyword evidence="10" id="KW-0227">DNA damage</keyword>
<dbReference type="InterPro" id="IPR015424">
    <property type="entry name" value="PyrdxlP-dep_Trfase"/>
</dbReference>
<evidence type="ECO:0000256" key="12">
    <source>
        <dbReference type="ARBA" id="ARBA00022824"/>
    </source>
</evidence>
<evidence type="ECO:0000256" key="21">
    <source>
        <dbReference type="ARBA" id="ARBA00038302"/>
    </source>
</evidence>
<keyword evidence="9" id="KW-0812">Transmembrane</keyword>
<dbReference type="InterPro" id="IPR015421">
    <property type="entry name" value="PyrdxlP-dep_Trfase_major"/>
</dbReference>
<dbReference type="InterPro" id="IPR011034">
    <property type="entry name" value="Formyl_transferase-like_C_sf"/>
</dbReference>
<evidence type="ECO:0000256" key="24">
    <source>
        <dbReference type="PIRSR" id="PIRSR602129-50"/>
    </source>
</evidence>
<evidence type="ECO:0000256" key="20">
    <source>
        <dbReference type="ARBA" id="ARBA00033426"/>
    </source>
</evidence>
<name>A0A834M6T5_RHYFE</name>
<proteinExistence type="inferred from homology"/>
<dbReference type="InterPro" id="IPR050477">
    <property type="entry name" value="GrpII_AminoAcid_Decarb"/>
</dbReference>
<feature type="modified residue" description="N6-(pyridoxal phosphate)lysine" evidence="24">
    <location>
        <position position="340"/>
    </location>
</feature>
<dbReference type="FunFam" id="3.40.640.10:FF:000020">
    <property type="entry name" value="sphingosine-1-phosphate lyase 1"/>
    <property type="match status" value="1"/>
</dbReference>
<comment type="pathway">
    <text evidence="5">Lipid metabolism; sphingolipid metabolism.</text>
</comment>
<evidence type="ECO:0000256" key="16">
    <source>
        <dbReference type="ARBA" id="ARBA00023098"/>
    </source>
</evidence>
<evidence type="ECO:0000256" key="14">
    <source>
        <dbReference type="ARBA" id="ARBA00022919"/>
    </source>
</evidence>
<evidence type="ECO:0000256" key="8">
    <source>
        <dbReference type="ARBA" id="ARBA00012000"/>
    </source>
</evidence>
<evidence type="ECO:0000256" key="13">
    <source>
        <dbReference type="ARBA" id="ARBA00022898"/>
    </source>
</evidence>
<evidence type="ECO:0000256" key="15">
    <source>
        <dbReference type="ARBA" id="ARBA00022989"/>
    </source>
</evidence>
<evidence type="ECO:0000256" key="23">
    <source>
        <dbReference type="ARBA" id="ARBA00042568"/>
    </source>
</evidence>
<evidence type="ECO:0000256" key="17">
    <source>
        <dbReference type="ARBA" id="ARBA00023136"/>
    </source>
</evidence>
<dbReference type="Pfam" id="PF02245">
    <property type="entry name" value="Pur_DNA_glyco"/>
    <property type="match status" value="1"/>
</dbReference>
<organism evidence="25 26">
    <name type="scientific">Rhynchophorus ferrugineus</name>
    <name type="common">Red palm weevil</name>
    <name type="synonym">Curculio ferrugineus</name>
    <dbReference type="NCBI Taxonomy" id="354439"/>
    <lineage>
        <taxon>Eukaryota</taxon>
        <taxon>Metazoa</taxon>
        <taxon>Ecdysozoa</taxon>
        <taxon>Arthropoda</taxon>
        <taxon>Hexapoda</taxon>
        <taxon>Insecta</taxon>
        <taxon>Pterygota</taxon>
        <taxon>Neoptera</taxon>
        <taxon>Endopterygota</taxon>
        <taxon>Coleoptera</taxon>
        <taxon>Polyphaga</taxon>
        <taxon>Cucujiformia</taxon>
        <taxon>Curculionidae</taxon>
        <taxon>Dryophthorinae</taxon>
        <taxon>Rhynchophorus</taxon>
    </lineage>
</organism>
<dbReference type="InterPro" id="IPR002129">
    <property type="entry name" value="PyrdxlP-dep_de-COase"/>
</dbReference>
<evidence type="ECO:0000256" key="1">
    <source>
        <dbReference type="ARBA" id="ARBA00000086"/>
    </source>
</evidence>
<evidence type="ECO:0000256" key="19">
    <source>
        <dbReference type="ARBA" id="ARBA00023239"/>
    </source>
</evidence>
<evidence type="ECO:0000256" key="10">
    <source>
        <dbReference type="ARBA" id="ARBA00022763"/>
    </source>
</evidence>
<dbReference type="InterPro" id="IPR003180">
    <property type="entry name" value="MPG"/>
</dbReference>
<dbReference type="GO" id="GO:0030170">
    <property type="term" value="F:pyridoxal phosphate binding"/>
    <property type="evidence" value="ECO:0007669"/>
    <property type="project" value="InterPro"/>
</dbReference>
<comment type="subcellular location">
    <subcellularLocation>
        <location evidence="4">Endoplasmic reticulum membrane</location>
        <topology evidence="4">Single-pass membrane protein</topology>
    </subcellularLocation>
</comment>
<evidence type="ECO:0000256" key="2">
    <source>
        <dbReference type="ARBA" id="ARBA00001933"/>
    </source>
</evidence>
<dbReference type="Gene3D" id="3.40.640.10">
    <property type="entry name" value="Type I PLP-dependent aspartate aminotransferase-like (Major domain)"/>
    <property type="match status" value="1"/>
</dbReference>
<dbReference type="GO" id="GO:0003905">
    <property type="term" value="F:alkylbase DNA N-glycosylase activity"/>
    <property type="evidence" value="ECO:0007669"/>
    <property type="project" value="UniProtKB-EC"/>
</dbReference>
<keyword evidence="15" id="KW-1133">Transmembrane helix</keyword>
<keyword evidence="13 24" id="KW-0663">Pyridoxal phosphate</keyword>
<comment type="catalytic activity">
    <reaction evidence="1">
        <text>Hydrolysis of alkylated DNA, releasing 3-methyladenine, 3-methylguanine, 7-methylguanine and 7-methyladenine.</text>
        <dbReference type="EC" id="3.2.2.21"/>
    </reaction>
</comment>
<dbReference type="GO" id="GO:0019752">
    <property type="term" value="P:carboxylic acid metabolic process"/>
    <property type="evidence" value="ECO:0007669"/>
    <property type="project" value="InterPro"/>
</dbReference>
<comment type="cofactor">
    <cofactor evidence="2 24">
        <name>pyridoxal 5'-phosphate</name>
        <dbReference type="ChEBI" id="CHEBI:597326"/>
    </cofactor>
</comment>
<keyword evidence="18" id="KW-0234">DNA repair</keyword>
<dbReference type="Gene3D" id="3.90.1150.10">
    <property type="entry name" value="Aspartate Aminotransferase, domain 1"/>
    <property type="match status" value="1"/>
</dbReference>
<evidence type="ECO:0000313" key="26">
    <source>
        <dbReference type="Proteomes" id="UP000625711"/>
    </source>
</evidence>
<dbReference type="FunFam" id="6.10.140.2150:FF:000001">
    <property type="entry name" value="Sphingosine-1-phosphate lyase 1"/>
    <property type="match status" value="1"/>
</dbReference>
<dbReference type="EMBL" id="JAACXV010013104">
    <property type="protein sequence ID" value="KAF7274076.1"/>
    <property type="molecule type" value="Genomic_DNA"/>
</dbReference>
<accession>A0A834M6T5</accession>
<keyword evidence="12" id="KW-0256">Endoplasmic reticulum</keyword>
<evidence type="ECO:0000256" key="7">
    <source>
        <dbReference type="ARBA" id="ARBA00009232"/>
    </source>
</evidence>
<dbReference type="InterPro" id="IPR015422">
    <property type="entry name" value="PyrdxlP-dep_Trfase_small"/>
</dbReference>
<dbReference type="Gene3D" id="6.10.140.2150">
    <property type="match status" value="1"/>
</dbReference>
<dbReference type="EC" id="4.1.2.27" evidence="22"/>
<dbReference type="SUPFAM" id="SSF50486">
    <property type="entry name" value="FMT C-terminal domain-like"/>
    <property type="match status" value="1"/>
</dbReference>
<dbReference type="PANTHER" id="PTHR42735">
    <property type="match status" value="1"/>
</dbReference>
<comment type="caution">
    <text evidence="25">The sequence shown here is derived from an EMBL/GenBank/DDBJ whole genome shotgun (WGS) entry which is preliminary data.</text>
</comment>
<evidence type="ECO:0000256" key="22">
    <source>
        <dbReference type="ARBA" id="ARBA00038965"/>
    </source>
</evidence>
<keyword evidence="19" id="KW-0456">Lyase</keyword>
<evidence type="ECO:0000256" key="3">
    <source>
        <dbReference type="ARBA" id="ARBA00002421"/>
    </source>
</evidence>
<dbReference type="GO" id="GO:0030149">
    <property type="term" value="P:sphingolipid catabolic process"/>
    <property type="evidence" value="ECO:0007669"/>
    <property type="project" value="TreeGrafter"/>
</dbReference>
<comment type="pathway">
    <text evidence="6">Sphingolipid metabolism.</text>
</comment>
<comment type="function">
    <text evidence="3">Hydrolysis of the deoxyribose N-glycosidic bond to excise 3-methyladenine, and 7-methylguanine from the damaged DNA polymer formed by alkylation lesions.</text>
</comment>
<keyword evidence="26" id="KW-1185">Reference proteome</keyword>
<comment type="similarity">
    <text evidence="7">Belongs to the DNA glycosylase MPG family.</text>
</comment>
<dbReference type="OrthoDB" id="10254570at2759"/>
<keyword evidence="14" id="KW-0746">Sphingolipid metabolism</keyword>
<evidence type="ECO:0000256" key="9">
    <source>
        <dbReference type="ARBA" id="ARBA00022692"/>
    </source>
</evidence>
<keyword evidence="11" id="KW-0378">Hydrolase</keyword>
<evidence type="ECO:0000256" key="4">
    <source>
        <dbReference type="ARBA" id="ARBA00004389"/>
    </source>
</evidence>
<evidence type="ECO:0000256" key="6">
    <source>
        <dbReference type="ARBA" id="ARBA00004991"/>
    </source>
</evidence>
<dbReference type="AlphaFoldDB" id="A0A834M6T5"/>
<dbReference type="CDD" id="cd06450">
    <property type="entry name" value="DOPA_deC_like"/>
    <property type="match status" value="1"/>
</dbReference>
<keyword evidence="17" id="KW-0472">Membrane</keyword>
<dbReference type="EC" id="3.2.2.21" evidence="8"/>
<evidence type="ECO:0000256" key="11">
    <source>
        <dbReference type="ARBA" id="ARBA00022801"/>
    </source>
</evidence>
<dbReference type="GO" id="GO:0006284">
    <property type="term" value="P:base-excision repair"/>
    <property type="evidence" value="ECO:0007669"/>
    <property type="project" value="InterPro"/>
</dbReference>
<reference evidence="25" key="1">
    <citation type="submission" date="2020-08" db="EMBL/GenBank/DDBJ databases">
        <title>Genome sequencing and assembly of the red palm weevil Rhynchophorus ferrugineus.</title>
        <authorList>
            <person name="Dias G.B."/>
            <person name="Bergman C.M."/>
            <person name="Manee M."/>
        </authorList>
    </citation>
    <scope>NUCLEOTIDE SEQUENCE</scope>
    <source>
        <strain evidence="25">AA-2017</strain>
        <tissue evidence="25">Whole larva</tissue>
    </source>
</reference>
<comment type="similarity">
    <text evidence="21">Belongs to the group II decarboxylase family. Sphingosine-1-phosphate lyase subfamily.</text>
</comment>
<dbReference type="SUPFAM" id="SSF53383">
    <property type="entry name" value="PLP-dependent transferases"/>
    <property type="match status" value="1"/>
</dbReference>
<gene>
    <name evidence="25" type="ORF">GWI33_013237</name>
</gene>
<sequence>MDVVKIPFNTLKEAINSAFSGKQPWQIVSFTTSAVLFVVWLYDFVDREESLLVRGKKTVFRLARYIPAVRRKVEQELTSINNGFQDDVAKRTSHLEYIVKLPDKGWSKEMILSTLNKNLTLNKETWESGQSSGAVYAHDEVVLDLVAETFKVSSYTNPLHPDLFPGLCKMEAEVIRIVCNLFHGDEESCGSMTSGGTESIMMACKAYRDYARETRGVRKPEMVVPVTAHSAFDKSCLYLGIRMRHIPIDPNTCQVNLKAMKAAINRNTIMLVGSAPNYPYGTIDDISEISKLGLRYNIPVHVDSCLGGLLTVFMNQAGYPPPVTDFRLPGVTSISADTHKYGFAPKGTSVVLYREAKFRHHQYTVTTDWLGGVYGSPSVCGSRAGGNIASCWATLLHYGLEGYITATRDIVHTARHIEKGLRRLKGIFIFGQPATSVVAIGSNDFDIYRLSDGLYKLGWNLNALQYPPGIHICVTLMHTKDGVADKFLQDVKQCLAEIMKDPALPVEGKMALYGTAQQLPDRSIVSDLTRYFLDSMYYIPKLKELQSKRTPANEPMYMPFEPGAAVLLRSLEPIVGMEEMKQFRQGKRASEITKPEKLCDGPSKLCISMDIKKDNCNKLDLGDPDNNMLWVEDDFLMNPDHLSVVKTSRIGIESAGEEWAQKPLRFYIAGDTNFVIWKN</sequence>
<dbReference type="PANTHER" id="PTHR42735:SF6">
    <property type="entry name" value="SPHINGOSINE-1-PHOSPHATE LYASE 1"/>
    <property type="match status" value="1"/>
</dbReference>
<dbReference type="Gene3D" id="3.10.300.10">
    <property type="entry name" value="Methylpurine-DNA glycosylase (MPG)"/>
    <property type="match status" value="1"/>
</dbReference>
<dbReference type="GO" id="GO:0008117">
    <property type="term" value="F:sphinganine-1-phosphate aldolase activity"/>
    <property type="evidence" value="ECO:0007669"/>
    <property type="project" value="UniProtKB-EC"/>
</dbReference>
<protein>
    <recommendedName>
        <fullName evidence="20">3-methyladenine DNA glycosidase</fullName>
        <ecNumber evidence="8">3.2.2.21</ecNumber>
        <ecNumber evidence="22">4.1.2.27</ecNumber>
    </recommendedName>
    <alternativeName>
        <fullName evidence="23">Sphingosine-1-phosphate aldolase</fullName>
    </alternativeName>
</protein>
<evidence type="ECO:0000256" key="5">
    <source>
        <dbReference type="ARBA" id="ARBA00004760"/>
    </source>
</evidence>
<evidence type="ECO:0000313" key="25">
    <source>
        <dbReference type="EMBL" id="KAF7274076.1"/>
    </source>
</evidence>
<dbReference type="InterPro" id="IPR036995">
    <property type="entry name" value="MPG_sf"/>
</dbReference>
<evidence type="ECO:0000256" key="18">
    <source>
        <dbReference type="ARBA" id="ARBA00023204"/>
    </source>
</evidence>
<dbReference type="Pfam" id="PF00282">
    <property type="entry name" value="Pyridoxal_deC"/>
    <property type="match status" value="1"/>
</dbReference>
<dbReference type="FunFam" id="3.90.1150.10:FF:000247">
    <property type="entry name" value="Sphingosine phosphate lyase, putative"/>
    <property type="match status" value="1"/>
</dbReference>
<dbReference type="GO" id="GO:0005789">
    <property type="term" value="C:endoplasmic reticulum membrane"/>
    <property type="evidence" value="ECO:0007669"/>
    <property type="project" value="UniProtKB-SubCell"/>
</dbReference>
<dbReference type="GO" id="GO:0003677">
    <property type="term" value="F:DNA binding"/>
    <property type="evidence" value="ECO:0007669"/>
    <property type="project" value="InterPro"/>
</dbReference>
<dbReference type="Proteomes" id="UP000625711">
    <property type="component" value="Unassembled WGS sequence"/>
</dbReference>
<keyword evidence="16" id="KW-0443">Lipid metabolism</keyword>